<protein>
    <submittedName>
        <fullName evidence="2">Sugar phosphate isomerase/epimerase</fullName>
    </submittedName>
</protein>
<gene>
    <name evidence="2" type="ORF">H9838_06710</name>
</gene>
<dbReference type="InterPro" id="IPR013022">
    <property type="entry name" value="Xyl_isomerase-like_TIM-brl"/>
</dbReference>
<dbReference type="PANTHER" id="PTHR12110">
    <property type="entry name" value="HYDROXYPYRUVATE ISOMERASE"/>
    <property type="match status" value="1"/>
</dbReference>
<dbReference type="AlphaFoldDB" id="A0A9D1YDK0"/>
<dbReference type="InterPro" id="IPR050312">
    <property type="entry name" value="IolE/XylAMocC-like"/>
</dbReference>
<dbReference type="Proteomes" id="UP000823915">
    <property type="component" value="Unassembled WGS sequence"/>
</dbReference>
<keyword evidence="2" id="KW-0413">Isomerase</keyword>
<dbReference type="Gene3D" id="3.20.20.150">
    <property type="entry name" value="Divalent-metal-dependent TIM barrel enzymes"/>
    <property type="match status" value="1"/>
</dbReference>
<organism evidence="2 3">
    <name type="scientific">Candidatus Acutalibacter pullistercoris</name>
    <dbReference type="NCBI Taxonomy" id="2838418"/>
    <lineage>
        <taxon>Bacteria</taxon>
        <taxon>Bacillati</taxon>
        <taxon>Bacillota</taxon>
        <taxon>Clostridia</taxon>
        <taxon>Eubacteriales</taxon>
        <taxon>Acutalibacteraceae</taxon>
        <taxon>Acutalibacter</taxon>
    </lineage>
</organism>
<dbReference type="GO" id="GO:0016853">
    <property type="term" value="F:isomerase activity"/>
    <property type="evidence" value="ECO:0007669"/>
    <property type="project" value="UniProtKB-KW"/>
</dbReference>
<evidence type="ECO:0000313" key="3">
    <source>
        <dbReference type="Proteomes" id="UP000823915"/>
    </source>
</evidence>
<proteinExistence type="predicted"/>
<reference evidence="2" key="1">
    <citation type="journal article" date="2021" name="PeerJ">
        <title>Extensive microbial diversity within the chicken gut microbiome revealed by metagenomics and culture.</title>
        <authorList>
            <person name="Gilroy R."/>
            <person name="Ravi A."/>
            <person name="Getino M."/>
            <person name="Pursley I."/>
            <person name="Horton D.L."/>
            <person name="Alikhan N.F."/>
            <person name="Baker D."/>
            <person name="Gharbi K."/>
            <person name="Hall N."/>
            <person name="Watson M."/>
            <person name="Adriaenssens E.M."/>
            <person name="Foster-Nyarko E."/>
            <person name="Jarju S."/>
            <person name="Secka A."/>
            <person name="Antonio M."/>
            <person name="Oren A."/>
            <person name="Chaudhuri R.R."/>
            <person name="La Ragione R."/>
            <person name="Hildebrand F."/>
            <person name="Pallen M.J."/>
        </authorList>
    </citation>
    <scope>NUCLEOTIDE SEQUENCE</scope>
    <source>
        <strain evidence="2">1282</strain>
    </source>
</reference>
<dbReference type="Pfam" id="PF01261">
    <property type="entry name" value="AP_endonuc_2"/>
    <property type="match status" value="1"/>
</dbReference>
<reference evidence="2" key="2">
    <citation type="submission" date="2021-04" db="EMBL/GenBank/DDBJ databases">
        <authorList>
            <person name="Gilroy R."/>
        </authorList>
    </citation>
    <scope>NUCLEOTIDE SEQUENCE</scope>
    <source>
        <strain evidence="2">1282</strain>
    </source>
</reference>
<accession>A0A9D1YDK0</accession>
<dbReference type="PANTHER" id="PTHR12110:SF53">
    <property type="entry name" value="BLR5974 PROTEIN"/>
    <property type="match status" value="1"/>
</dbReference>
<feature type="domain" description="Xylose isomerase-like TIM barrel" evidence="1">
    <location>
        <begin position="25"/>
        <end position="275"/>
    </location>
</feature>
<dbReference type="EMBL" id="DXDU01000108">
    <property type="protein sequence ID" value="HIY26849.1"/>
    <property type="molecule type" value="Genomic_DNA"/>
</dbReference>
<dbReference type="SUPFAM" id="SSF51658">
    <property type="entry name" value="Xylose isomerase-like"/>
    <property type="match status" value="1"/>
</dbReference>
<comment type="caution">
    <text evidence="2">The sequence shown here is derived from an EMBL/GenBank/DDBJ whole genome shotgun (WGS) entry which is preliminary data.</text>
</comment>
<dbReference type="InterPro" id="IPR036237">
    <property type="entry name" value="Xyl_isomerase-like_sf"/>
</dbReference>
<evidence type="ECO:0000259" key="1">
    <source>
        <dbReference type="Pfam" id="PF01261"/>
    </source>
</evidence>
<name>A0A9D1YDK0_9FIRM</name>
<evidence type="ECO:0000313" key="2">
    <source>
        <dbReference type="EMBL" id="HIY26849.1"/>
    </source>
</evidence>
<sequence length="292" mass="32007">MQFSVSLYSFYPAIQRGEIAPVDCIAKAKELGFEAVEAVDFVNFGDCATQEERLQRAKELRAAADAAGLPFSSLAVAADLLNGSGGDTAKEIQRVKEYVDVAVVLGAPRMRHDITQGYKGDRAKSYDALVPQLAQAVREITQYAQEKGVLTMTENHGFFSQDSQRVEKLYNAVDHPNFALLCDMGNFLCADEDPALAVARVAPYAKYVHAKDFIWKSYKDADPGEGAFRTRAGNFLRGTIVGHGNVPVQQCLHILKAAGFDGAMALEFEGVEDPFTALRIGLCNLRRYWAQA</sequence>